<sequence length="127" mass="13216">MHPVLLVGLGGFLGAVARYKLGGLVLHLTVQERFPFSTFAVNVLGCLVVGVLAGLAERHQAFGPDARLFLFTGLLGGFTTFSAFGLEAVYLLRRGELATAALYAGGSVVLGIAAVWLGLKLVGLGSR</sequence>
<evidence type="ECO:0000256" key="8">
    <source>
        <dbReference type="ARBA" id="ARBA00023136"/>
    </source>
</evidence>
<reference evidence="13 14" key="1">
    <citation type="submission" date="2019-07" db="EMBL/GenBank/DDBJ databases">
        <title>Full genome sequence of Luteimonas sp. Gr-4.</title>
        <authorList>
            <person name="Im W.-T."/>
        </authorList>
    </citation>
    <scope>NUCLEOTIDE SEQUENCE [LARGE SCALE GENOMIC DNA]</scope>
    <source>
        <strain evidence="13 14">Gr-4</strain>
    </source>
</reference>
<keyword evidence="14" id="KW-1185">Reference proteome</keyword>
<keyword evidence="7 12" id="KW-0406">Ion transport</keyword>
<feature type="transmembrane region" description="Helical" evidence="12">
    <location>
        <begin position="97"/>
        <end position="119"/>
    </location>
</feature>
<dbReference type="PANTHER" id="PTHR28259">
    <property type="entry name" value="FLUORIDE EXPORT PROTEIN 1-RELATED"/>
    <property type="match status" value="1"/>
</dbReference>
<feature type="transmembrane region" description="Helical" evidence="12">
    <location>
        <begin position="68"/>
        <end position="91"/>
    </location>
</feature>
<comment type="similarity">
    <text evidence="10 12">Belongs to the fluoride channel Fluc/FEX (TC 1.A.43) family.</text>
</comment>
<dbReference type="InterPro" id="IPR003691">
    <property type="entry name" value="FluC"/>
</dbReference>
<organism evidence="13 14">
    <name type="scientific">Luteimonas granuli</name>
    <dbReference type="NCBI Taxonomy" id="1176533"/>
    <lineage>
        <taxon>Bacteria</taxon>
        <taxon>Pseudomonadati</taxon>
        <taxon>Pseudomonadota</taxon>
        <taxon>Gammaproteobacteria</taxon>
        <taxon>Lysobacterales</taxon>
        <taxon>Lysobacteraceae</taxon>
        <taxon>Luteimonas</taxon>
    </lineage>
</organism>
<dbReference type="RefSeq" id="WP_144890456.1">
    <property type="nucleotide sequence ID" value="NZ_CP042218.1"/>
</dbReference>
<dbReference type="HAMAP" id="MF_00454">
    <property type="entry name" value="FluC"/>
    <property type="match status" value="1"/>
</dbReference>
<evidence type="ECO:0000256" key="4">
    <source>
        <dbReference type="ARBA" id="ARBA00022692"/>
    </source>
</evidence>
<evidence type="ECO:0000256" key="12">
    <source>
        <dbReference type="HAMAP-Rule" id="MF_00454"/>
    </source>
</evidence>
<evidence type="ECO:0000313" key="14">
    <source>
        <dbReference type="Proteomes" id="UP000316584"/>
    </source>
</evidence>
<feature type="binding site" evidence="12">
    <location>
        <position position="76"/>
    </location>
    <ligand>
        <name>Na(+)</name>
        <dbReference type="ChEBI" id="CHEBI:29101"/>
        <note>structural</note>
    </ligand>
</feature>
<feature type="binding site" evidence="12">
    <location>
        <position position="79"/>
    </location>
    <ligand>
        <name>Na(+)</name>
        <dbReference type="ChEBI" id="CHEBI:29101"/>
        <note>structural</note>
    </ligand>
</feature>
<evidence type="ECO:0000256" key="5">
    <source>
        <dbReference type="ARBA" id="ARBA00022989"/>
    </source>
</evidence>
<evidence type="ECO:0000256" key="6">
    <source>
        <dbReference type="ARBA" id="ARBA00023053"/>
    </source>
</evidence>
<dbReference type="GO" id="GO:0005886">
    <property type="term" value="C:plasma membrane"/>
    <property type="evidence" value="ECO:0007669"/>
    <property type="project" value="UniProtKB-SubCell"/>
</dbReference>
<keyword evidence="12" id="KW-0479">Metal-binding</keyword>
<evidence type="ECO:0000256" key="11">
    <source>
        <dbReference type="ARBA" id="ARBA00035585"/>
    </source>
</evidence>
<dbReference type="Proteomes" id="UP000316584">
    <property type="component" value="Chromosome"/>
</dbReference>
<comment type="catalytic activity">
    <reaction evidence="11">
        <text>fluoride(in) = fluoride(out)</text>
        <dbReference type="Rhea" id="RHEA:76159"/>
        <dbReference type="ChEBI" id="CHEBI:17051"/>
    </reaction>
    <physiologicalReaction direction="left-to-right" evidence="11">
        <dbReference type="Rhea" id="RHEA:76160"/>
    </physiologicalReaction>
</comment>
<dbReference type="PANTHER" id="PTHR28259:SF1">
    <property type="entry name" value="FLUORIDE EXPORT PROTEIN 1-RELATED"/>
    <property type="match status" value="1"/>
</dbReference>
<comment type="activity regulation">
    <text evidence="12">Na(+) is not transported, but it plays an essential structural role and its presence is essential for fluoride channel function.</text>
</comment>
<feature type="transmembrane region" description="Helical" evidence="12">
    <location>
        <begin position="34"/>
        <end position="56"/>
    </location>
</feature>
<dbReference type="GO" id="GO:0046872">
    <property type="term" value="F:metal ion binding"/>
    <property type="evidence" value="ECO:0007669"/>
    <property type="project" value="UniProtKB-KW"/>
</dbReference>
<name>A0A518N2G5_9GAMM</name>
<keyword evidence="8 12" id="KW-0472">Membrane</keyword>
<dbReference type="GO" id="GO:0062054">
    <property type="term" value="F:fluoride channel activity"/>
    <property type="evidence" value="ECO:0007669"/>
    <property type="project" value="UniProtKB-UniRule"/>
</dbReference>
<comment type="subcellular location">
    <subcellularLocation>
        <location evidence="1 12">Cell membrane</location>
        <topology evidence="1 12">Multi-pass membrane protein</topology>
    </subcellularLocation>
</comment>
<comment type="function">
    <text evidence="12">Fluoride-specific ion channel. Important for reducing fluoride concentration in the cell, thus reducing its toxicity.</text>
</comment>
<dbReference type="EMBL" id="CP042218">
    <property type="protein sequence ID" value="QDW66098.1"/>
    <property type="molecule type" value="Genomic_DNA"/>
</dbReference>
<dbReference type="OrthoDB" id="9806299at2"/>
<dbReference type="KEGG" id="lug:FPZ22_03665"/>
<dbReference type="Pfam" id="PF02537">
    <property type="entry name" value="CRCB"/>
    <property type="match status" value="1"/>
</dbReference>
<evidence type="ECO:0000256" key="7">
    <source>
        <dbReference type="ARBA" id="ARBA00023065"/>
    </source>
</evidence>
<keyword evidence="5 12" id="KW-1133">Transmembrane helix</keyword>
<keyword evidence="2 12" id="KW-1003">Cell membrane</keyword>
<keyword evidence="12" id="KW-0813">Transport</keyword>
<evidence type="ECO:0000313" key="13">
    <source>
        <dbReference type="EMBL" id="QDW66098.1"/>
    </source>
</evidence>
<dbReference type="NCBIfam" id="TIGR00494">
    <property type="entry name" value="crcB"/>
    <property type="match status" value="1"/>
</dbReference>
<dbReference type="AlphaFoldDB" id="A0A518N2G5"/>
<evidence type="ECO:0000256" key="3">
    <source>
        <dbReference type="ARBA" id="ARBA00022519"/>
    </source>
</evidence>
<keyword evidence="4 12" id="KW-0812">Transmembrane</keyword>
<protein>
    <recommendedName>
        <fullName evidence="12">Fluoride-specific ion channel FluC</fullName>
    </recommendedName>
</protein>
<dbReference type="GO" id="GO:0140114">
    <property type="term" value="P:cellular detoxification of fluoride"/>
    <property type="evidence" value="ECO:0007669"/>
    <property type="project" value="UniProtKB-UniRule"/>
</dbReference>
<proteinExistence type="inferred from homology"/>
<keyword evidence="3" id="KW-0997">Cell inner membrane</keyword>
<accession>A0A518N2G5</accession>
<evidence type="ECO:0000256" key="2">
    <source>
        <dbReference type="ARBA" id="ARBA00022475"/>
    </source>
</evidence>
<gene>
    <name evidence="12 13" type="primary">crcB</name>
    <name evidence="12" type="synonym">fluC</name>
    <name evidence="13" type="ORF">FPZ22_03665</name>
</gene>
<evidence type="ECO:0000256" key="9">
    <source>
        <dbReference type="ARBA" id="ARBA00023303"/>
    </source>
</evidence>
<evidence type="ECO:0000256" key="1">
    <source>
        <dbReference type="ARBA" id="ARBA00004651"/>
    </source>
</evidence>
<keyword evidence="9 12" id="KW-0407">Ion channel</keyword>
<evidence type="ECO:0000256" key="10">
    <source>
        <dbReference type="ARBA" id="ARBA00035120"/>
    </source>
</evidence>
<keyword evidence="6 12" id="KW-0915">Sodium</keyword>